<protein>
    <submittedName>
        <fullName evidence="4">Omega-amidase nit3</fullName>
        <ecNumber evidence="4">3.5.1.3</ecNumber>
    </submittedName>
</protein>
<dbReference type="OrthoDB" id="10250282at2759"/>
<dbReference type="PANTHER" id="PTHR23088">
    <property type="entry name" value="NITRILASE-RELATED"/>
    <property type="match status" value="1"/>
</dbReference>
<dbReference type="CDD" id="cd07572">
    <property type="entry name" value="nit"/>
    <property type="match status" value="1"/>
</dbReference>
<dbReference type="SUPFAM" id="SSF56317">
    <property type="entry name" value="Carbon-nitrogen hydrolase"/>
    <property type="match status" value="1"/>
</dbReference>
<dbReference type="Proteomes" id="UP001150569">
    <property type="component" value="Unassembled WGS sequence"/>
</dbReference>
<dbReference type="GO" id="GO:0006541">
    <property type="term" value="P:glutamine metabolic process"/>
    <property type="evidence" value="ECO:0007669"/>
    <property type="project" value="TreeGrafter"/>
</dbReference>
<dbReference type="FunFam" id="3.60.110.10:FF:000002">
    <property type="entry name" value="Nitrilase family member 2"/>
    <property type="match status" value="1"/>
</dbReference>
<evidence type="ECO:0000256" key="2">
    <source>
        <dbReference type="ARBA" id="ARBA00022801"/>
    </source>
</evidence>
<organism evidence="4 5">
    <name type="scientific">Tieghemiomyces parasiticus</name>
    <dbReference type="NCBI Taxonomy" id="78921"/>
    <lineage>
        <taxon>Eukaryota</taxon>
        <taxon>Fungi</taxon>
        <taxon>Fungi incertae sedis</taxon>
        <taxon>Zoopagomycota</taxon>
        <taxon>Kickxellomycotina</taxon>
        <taxon>Dimargaritomycetes</taxon>
        <taxon>Dimargaritales</taxon>
        <taxon>Dimargaritaceae</taxon>
        <taxon>Tieghemiomyces</taxon>
    </lineage>
</organism>
<name>A0A9W7ZZJ0_9FUNG</name>
<sequence>MPLGSKLLNIALVQMRVTANKATNLRVARDKVLAAARQGADMVVLPECFNSPYGVQHFAKYAEAIKGTEPGESIQALAGMAREAQVYLVGGSIPEVDPTTSKHYNTCPVFNREGELLTTHRKVHLFDIDVPGKITFRESAVLSPGEHLSHFATEWGPIGLGICYDLRFPEMAMIAARRHGCVAMVYPAAFNTTTGPTFFELLQRARAVDNLFYVATCSPARPPAEELAQGSYPAWGHSTVISPIGEVVATCDAEDTIVHAQLDFDKLAEYRTSYPIYQQRRFDLYPDVAEGS</sequence>
<dbReference type="Gene3D" id="3.60.110.10">
    <property type="entry name" value="Carbon-nitrogen hydrolase"/>
    <property type="match status" value="1"/>
</dbReference>
<evidence type="ECO:0000313" key="5">
    <source>
        <dbReference type="Proteomes" id="UP001150569"/>
    </source>
</evidence>
<dbReference type="PROSITE" id="PS50263">
    <property type="entry name" value="CN_HYDROLASE"/>
    <property type="match status" value="1"/>
</dbReference>
<dbReference type="EMBL" id="JANBPT010000537">
    <property type="protein sequence ID" value="KAJ1917552.1"/>
    <property type="molecule type" value="Genomic_DNA"/>
</dbReference>
<comment type="similarity">
    <text evidence="1">Belongs to the carbon-nitrogen hydrolase superfamily. NIT1/NIT2 family.</text>
</comment>
<dbReference type="InterPro" id="IPR045254">
    <property type="entry name" value="Nit1/2_C-N_Hydrolase"/>
</dbReference>
<dbReference type="GO" id="GO:0006528">
    <property type="term" value="P:asparagine metabolic process"/>
    <property type="evidence" value="ECO:0007669"/>
    <property type="project" value="TreeGrafter"/>
</dbReference>
<gene>
    <name evidence="4" type="primary">NIT3_2</name>
    <name evidence="4" type="ORF">IWQ60_007748</name>
</gene>
<feature type="domain" description="CN hydrolase" evidence="3">
    <location>
        <begin position="8"/>
        <end position="264"/>
    </location>
</feature>
<dbReference type="EC" id="3.5.1.3" evidence="4"/>
<keyword evidence="2 4" id="KW-0378">Hydrolase</keyword>
<accession>A0A9W7ZZJ0</accession>
<reference evidence="4" key="1">
    <citation type="submission" date="2022-07" db="EMBL/GenBank/DDBJ databases">
        <title>Phylogenomic reconstructions and comparative analyses of Kickxellomycotina fungi.</title>
        <authorList>
            <person name="Reynolds N.K."/>
            <person name="Stajich J.E."/>
            <person name="Barry K."/>
            <person name="Grigoriev I.V."/>
            <person name="Crous P."/>
            <person name="Smith M.E."/>
        </authorList>
    </citation>
    <scope>NUCLEOTIDE SEQUENCE</scope>
    <source>
        <strain evidence="4">RSA 861</strain>
    </source>
</reference>
<comment type="caution">
    <text evidence="4">The sequence shown here is derived from an EMBL/GenBank/DDBJ whole genome shotgun (WGS) entry which is preliminary data.</text>
</comment>
<evidence type="ECO:0000256" key="1">
    <source>
        <dbReference type="ARBA" id="ARBA00010613"/>
    </source>
</evidence>
<evidence type="ECO:0000313" key="4">
    <source>
        <dbReference type="EMBL" id="KAJ1917552.1"/>
    </source>
</evidence>
<dbReference type="InterPro" id="IPR003010">
    <property type="entry name" value="C-N_Hydrolase"/>
</dbReference>
<dbReference type="InterPro" id="IPR036526">
    <property type="entry name" value="C-N_Hydrolase_sf"/>
</dbReference>
<dbReference type="GO" id="GO:0006107">
    <property type="term" value="P:oxaloacetate metabolic process"/>
    <property type="evidence" value="ECO:0007669"/>
    <property type="project" value="TreeGrafter"/>
</dbReference>
<dbReference type="Pfam" id="PF00795">
    <property type="entry name" value="CN_hydrolase"/>
    <property type="match status" value="1"/>
</dbReference>
<keyword evidence="5" id="KW-1185">Reference proteome</keyword>
<dbReference type="PANTHER" id="PTHR23088:SF30">
    <property type="entry name" value="OMEGA-AMIDASE NIT2"/>
    <property type="match status" value="1"/>
</dbReference>
<evidence type="ECO:0000259" key="3">
    <source>
        <dbReference type="PROSITE" id="PS50263"/>
    </source>
</evidence>
<dbReference type="GO" id="GO:0005739">
    <property type="term" value="C:mitochondrion"/>
    <property type="evidence" value="ECO:0007669"/>
    <property type="project" value="TreeGrafter"/>
</dbReference>
<dbReference type="AlphaFoldDB" id="A0A9W7ZZJ0"/>
<dbReference type="GO" id="GO:0050152">
    <property type="term" value="F:omega-amidase activity"/>
    <property type="evidence" value="ECO:0007669"/>
    <property type="project" value="UniProtKB-EC"/>
</dbReference>
<proteinExistence type="inferred from homology"/>